<dbReference type="AlphaFoldDB" id="A0A392PGB5"/>
<comment type="caution">
    <text evidence="1">The sequence shown here is derived from an EMBL/GenBank/DDBJ whole genome shotgun (WGS) entry which is preliminary data.</text>
</comment>
<dbReference type="EMBL" id="LXQA010074372">
    <property type="protein sequence ID" value="MCI09925.1"/>
    <property type="molecule type" value="Genomic_DNA"/>
</dbReference>
<evidence type="ECO:0000313" key="2">
    <source>
        <dbReference type="Proteomes" id="UP000265520"/>
    </source>
</evidence>
<proteinExistence type="predicted"/>
<evidence type="ECO:0000313" key="1">
    <source>
        <dbReference type="EMBL" id="MCI09925.1"/>
    </source>
</evidence>
<accession>A0A392PGB5</accession>
<keyword evidence="2" id="KW-1185">Reference proteome</keyword>
<protein>
    <submittedName>
        <fullName evidence="1">Uncharacterized protein</fullName>
    </submittedName>
</protein>
<reference evidence="1 2" key="1">
    <citation type="journal article" date="2018" name="Front. Plant Sci.">
        <title>Red Clover (Trifolium pratense) and Zigzag Clover (T. medium) - A Picture of Genomic Similarities and Differences.</title>
        <authorList>
            <person name="Dluhosova J."/>
            <person name="Istvanek J."/>
            <person name="Nedelnik J."/>
            <person name="Repkova J."/>
        </authorList>
    </citation>
    <scope>NUCLEOTIDE SEQUENCE [LARGE SCALE GENOMIC DNA]</scope>
    <source>
        <strain evidence="2">cv. 10/8</strain>
        <tissue evidence="1">Leaf</tissue>
    </source>
</reference>
<organism evidence="1 2">
    <name type="scientific">Trifolium medium</name>
    <dbReference type="NCBI Taxonomy" id="97028"/>
    <lineage>
        <taxon>Eukaryota</taxon>
        <taxon>Viridiplantae</taxon>
        <taxon>Streptophyta</taxon>
        <taxon>Embryophyta</taxon>
        <taxon>Tracheophyta</taxon>
        <taxon>Spermatophyta</taxon>
        <taxon>Magnoliopsida</taxon>
        <taxon>eudicotyledons</taxon>
        <taxon>Gunneridae</taxon>
        <taxon>Pentapetalae</taxon>
        <taxon>rosids</taxon>
        <taxon>fabids</taxon>
        <taxon>Fabales</taxon>
        <taxon>Fabaceae</taxon>
        <taxon>Papilionoideae</taxon>
        <taxon>50 kb inversion clade</taxon>
        <taxon>NPAAA clade</taxon>
        <taxon>Hologalegina</taxon>
        <taxon>IRL clade</taxon>
        <taxon>Trifolieae</taxon>
        <taxon>Trifolium</taxon>
    </lineage>
</organism>
<feature type="non-terminal residue" evidence="1">
    <location>
        <position position="1"/>
    </location>
</feature>
<dbReference type="Proteomes" id="UP000265520">
    <property type="component" value="Unassembled WGS sequence"/>
</dbReference>
<name>A0A392PGB5_9FABA</name>
<sequence length="54" mass="5605">HYSPGPVINDQIPPVDPFARQPPSTNILLSSGILHISGVELKLAVAWASGSGSI</sequence>